<dbReference type="GO" id="GO:0003677">
    <property type="term" value="F:DNA binding"/>
    <property type="evidence" value="ECO:0007669"/>
    <property type="project" value="UniProtKB-UniRule"/>
</dbReference>
<dbReference type="NCBIfam" id="NF001399">
    <property type="entry name" value="PRK00283.1"/>
    <property type="match status" value="1"/>
</dbReference>
<dbReference type="Proteomes" id="UP000595897">
    <property type="component" value="Chromosome"/>
</dbReference>
<comment type="similarity">
    <text evidence="3">Belongs to the 'phage' integrase family.</text>
</comment>
<keyword evidence="10" id="KW-0131">Cell cycle</keyword>
<name>A0A7R7EM45_9FIRM</name>
<dbReference type="Gene3D" id="1.10.150.130">
    <property type="match status" value="1"/>
</dbReference>
<dbReference type="Pfam" id="PF00589">
    <property type="entry name" value="Phage_integrase"/>
    <property type="match status" value="1"/>
</dbReference>
<evidence type="ECO:0000256" key="7">
    <source>
        <dbReference type="ARBA" id="ARBA00022908"/>
    </source>
</evidence>
<dbReference type="InterPro" id="IPR011932">
    <property type="entry name" value="Recomb_XerD"/>
</dbReference>
<keyword evidence="9" id="KW-0233">DNA recombination</keyword>
<dbReference type="InterPro" id="IPR011010">
    <property type="entry name" value="DNA_brk_join_enz"/>
</dbReference>
<evidence type="ECO:0000256" key="11">
    <source>
        <dbReference type="PROSITE-ProRule" id="PRU01248"/>
    </source>
</evidence>
<dbReference type="GO" id="GO:0051301">
    <property type="term" value="P:cell division"/>
    <property type="evidence" value="ECO:0007669"/>
    <property type="project" value="UniProtKB-KW"/>
</dbReference>
<sequence>MELELEQFITYLREVKKSSNNTVVSYRRDLTKLNQYLQNQGIQSYEQVNETSLNSYILYLEKEGMAASTVSRNIAAMKAFMLFLLKNQFVTNDPTERIKSPKIDKKMPEILTIEQVNRLLELPATDNKKGMRDKAMLELLYATGIRVSELIGLKLQDVNLRSNYIICRSDVKERIIPFGVIAKKALSDYMNNAREELICELSTEYLFTNRSGQPMSRQGFWKLLKKYAKEVGIDGELTPRMLRHSFAAHLIAGGADIKAVQEMLGYSDISTAQIYMCTSNRKVRDVYVSTHPRA</sequence>
<comment type="subcellular location">
    <subcellularLocation>
        <location evidence="2">Cytoplasm</location>
    </subcellularLocation>
</comment>
<dbReference type="GO" id="GO:0007059">
    <property type="term" value="P:chromosome segregation"/>
    <property type="evidence" value="ECO:0007669"/>
    <property type="project" value="UniProtKB-KW"/>
</dbReference>
<dbReference type="Pfam" id="PF02899">
    <property type="entry name" value="Phage_int_SAM_1"/>
    <property type="match status" value="1"/>
</dbReference>
<keyword evidence="15" id="KW-1185">Reference proteome</keyword>
<dbReference type="GO" id="GO:0009009">
    <property type="term" value="F:site-specific recombinase activity"/>
    <property type="evidence" value="ECO:0007669"/>
    <property type="project" value="InterPro"/>
</dbReference>
<evidence type="ECO:0000256" key="6">
    <source>
        <dbReference type="ARBA" id="ARBA00022829"/>
    </source>
</evidence>
<dbReference type="EMBL" id="AP024169">
    <property type="protein sequence ID" value="BCN31406.1"/>
    <property type="molecule type" value="Genomic_DNA"/>
</dbReference>
<evidence type="ECO:0000259" key="12">
    <source>
        <dbReference type="PROSITE" id="PS51898"/>
    </source>
</evidence>
<protein>
    <submittedName>
        <fullName evidence="14">Tyrosine recombinase XerD</fullName>
    </submittedName>
</protein>
<feature type="domain" description="Tyr recombinase" evidence="12">
    <location>
        <begin position="106"/>
        <end position="288"/>
    </location>
</feature>
<dbReference type="Gene3D" id="1.10.443.10">
    <property type="entry name" value="Intergrase catalytic core"/>
    <property type="match status" value="1"/>
</dbReference>
<keyword evidence="5" id="KW-0132">Cell division</keyword>
<dbReference type="PANTHER" id="PTHR30349">
    <property type="entry name" value="PHAGE INTEGRASE-RELATED"/>
    <property type="match status" value="1"/>
</dbReference>
<evidence type="ECO:0000256" key="2">
    <source>
        <dbReference type="ARBA" id="ARBA00004496"/>
    </source>
</evidence>
<accession>A0A7R7EM45</accession>
<dbReference type="InterPro" id="IPR050090">
    <property type="entry name" value="Tyrosine_recombinase_XerCD"/>
</dbReference>
<comment type="function">
    <text evidence="1">Site-specific tyrosine recombinase, which acts by catalyzing the cutting and rejoining of the recombining DNA molecules.</text>
</comment>
<dbReference type="InterPro" id="IPR004107">
    <property type="entry name" value="Integrase_SAM-like_N"/>
</dbReference>
<evidence type="ECO:0000313" key="14">
    <source>
        <dbReference type="EMBL" id="BCN31406.1"/>
    </source>
</evidence>
<dbReference type="AlphaFoldDB" id="A0A7R7EM45"/>
<dbReference type="InterPro" id="IPR002104">
    <property type="entry name" value="Integrase_catalytic"/>
</dbReference>
<evidence type="ECO:0000256" key="8">
    <source>
        <dbReference type="ARBA" id="ARBA00023125"/>
    </source>
</evidence>
<dbReference type="PROSITE" id="PS51898">
    <property type="entry name" value="TYR_RECOMBINASE"/>
    <property type="match status" value="1"/>
</dbReference>
<dbReference type="InterPro" id="IPR010998">
    <property type="entry name" value="Integrase_recombinase_N"/>
</dbReference>
<feature type="domain" description="Core-binding (CB)" evidence="13">
    <location>
        <begin position="1"/>
        <end position="85"/>
    </location>
</feature>
<dbReference type="GO" id="GO:0005737">
    <property type="term" value="C:cytoplasm"/>
    <property type="evidence" value="ECO:0007669"/>
    <property type="project" value="UniProtKB-SubCell"/>
</dbReference>
<gene>
    <name evidence="14" type="primary">xerD</name>
    <name evidence="14" type="ORF">bsdtb5_27010</name>
</gene>
<proteinExistence type="inferred from homology"/>
<evidence type="ECO:0000313" key="15">
    <source>
        <dbReference type="Proteomes" id="UP000595897"/>
    </source>
</evidence>
<evidence type="ECO:0000256" key="9">
    <source>
        <dbReference type="ARBA" id="ARBA00023172"/>
    </source>
</evidence>
<dbReference type="GO" id="GO:0006310">
    <property type="term" value="P:DNA recombination"/>
    <property type="evidence" value="ECO:0007669"/>
    <property type="project" value="UniProtKB-KW"/>
</dbReference>
<keyword evidence="6" id="KW-0159">Chromosome partition</keyword>
<dbReference type="RefSeq" id="WP_271712527.1">
    <property type="nucleotide sequence ID" value="NZ_AP024169.1"/>
</dbReference>
<keyword evidence="8 11" id="KW-0238">DNA-binding</keyword>
<evidence type="ECO:0000256" key="10">
    <source>
        <dbReference type="ARBA" id="ARBA00023306"/>
    </source>
</evidence>
<evidence type="ECO:0000256" key="3">
    <source>
        <dbReference type="ARBA" id="ARBA00008857"/>
    </source>
</evidence>
<reference evidence="14 15" key="1">
    <citation type="submission" date="2020-11" db="EMBL/GenBank/DDBJ databases">
        <title>Draft genome sequencing of a Lachnospiraceae strain isolated from anoxic soil subjected to BSD treatment.</title>
        <authorList>
            <person name="Uek A."/>
            <person name="Tonouchi A."/>
        </authorList>
    </citation>
    <scope>NUCLEOTIDE SEQUENCE [LARGE SCALE GENOMIC DNA]</scope>
    <source>
        <strain evidence="14 15">TB5</strain>
    </source>
</reference>
<keyword evidence="4" id="KW-0963">Cytoplasm</keyword>
<evidence type="ECO:0000256" key="4">
    <source>
        <dbReference type="ARBA" id="ARBA00022490"/>
    </source>
</evidence>
<keyword evidence="7" id="KW-0229">DNA integration</keyword>
<dbReference type="KEGG" id="ahb:bsdtb5_27010"/>
<dbReference type="PROSITE" id="PS51900">
    <property type="entry name" value="CB"/>
    <property type="match status" value="1"/>
</dbReference>
<dbReference type="InterPro" id="IPR044068">
    <property type="entry name" value="CB"/>
</dbReference>
<dbReference type="NCBIfam" id="TIGR02225">
    <property type="entry name" value="recomb_XerD"/>
    <property type="match status" value="1"/>
</dbReference>
<dbReference type="SUPFAM" id="SSF56349">
    <property type="entry name" value="DNA breaking-rejoining enzymes"/>
    <property type="match status" value="1"/>
</dbReference>
<dbReference type="PANTHER" id="PTHR30349:SF81">
    <property type="entry name" value="TYROSINE RECOMBINASE XERC"/>
    <property type="match status" value="1"/>
</dbReference>
<evidence type="ECO:0000256" key="1">
    <source>
        <dbReference type="ARBA" id="ARBA00003283"/>
    </source>
</evidence>
<dbReference type="InterPro" id="IPR013762">
    <property type="entry name" value="Integrase-like_cat_sf"/>
</dbReference>
<dbReference type="CDD" id="cd00798">
    <property type="entry name" value="INT_XerDC_C"/>
    <property type="match status" value="1"/>
</dbReference>
<evidence type="ECO:0000256" key="5">
    <source>
        <dbReference type="ARBA" id="ARBA00022618"/>
    </source>
</evidence>
<organism evidence="14 15">
    <name type="scientific">Anaeromicropila herbilytica</name>
    <dbReference type="NCBI Taxonomy" id="2785025"/>
    <lineage>
        <taxon>Bacteria</taxon>
        <taxon>Bacillati</taxon>
        <taxon>Bacillota</taxon>
        <taxon>Clostridia</taxon>
        <taxon>Lachnospirales</taxon>
        <taxon>Lachnospiraceae</taxon>
        <taxon>Anaeromicropila</taxon>
    </lineage>
</organism>
<evidence type="ECO:0000259" key="13">
    <source>
        <dbReference type="PROSITE" id="PS51900"/>
    </source>
</evidence>